<evidence type="ECO:0000313" key="3">
    <source>
        <dbReference type="Proteomes" id="UP000002358"/>
    </source>
</evidence>
<keyword evidence="3" id="KW-1185">Reference proteome</keyword>
<dbReference type="InterPro" id="IPR049012">
    <property type="entry name" value="Mutator_transp_dom"/>
</dbReference>
<proteinExistence type="predicted"/>
<dbReference type="EnsemblMetazoa" id="XM_031921147">
    <property type="protein sequence ID" value="XP_031777007"/>
    <property type="gene ID" value="LOC116415810"/>
</dbReference>
<feature type="domain" description="Mutator-like transposase" evidence="1">
    <location>
        <begin position="81"/>
        <end position="266"/>
    </location>
</feature>
<dbReference type="Proteomes" id="UP000002358">
    <property type="component" value="Unassembled WGS sequence"/>
</dbReference>
<dbReference type="Pfam" id="PF20700">
    <property type="entry name" value="Mutator"/>
    <property type="match status" value="1"/>
</dbReference>
<dbReference type="KEGG" id="nvi:116415810"/>
<accession>A0A7M7PUB4</accession>
<dbReference type="InParanoid" id="A0A7M7PUB4"/>
<dbReference type="RefSeq" id="XP_031777007.1">
    <property type="nucleotide sequence ID" value="XM_031921147.2"/>
</dbReference>
<reference evidence="2" key="1">
    <citation type="submission" date="2021-01" db="UniProtKB">
        <authorList>
            <consortium name="EnsemblMetazoa"/>
        </authorList>
    </citation>
    <scope>IDENTIFICATION</scope>
</reference>
<dbReference type="GeneID" id="116415810"/>
<protein>
    <recommendedName>
        <fullName evidence="1">Mutator-like transposase domain-containing protein</fullName>
    </recommendedName>
</protein>
<dbReference type="AlphaFoldDB" id="A0A7M7PUB4"/>
<organism evidence="2 3">
    <name type="scientific">Nasonia vitripennis</name>
    <name type="common">Parasitic wasp</name>
    <dbReference type="NCBI Taxonomy" id="7425"/>
    <lineage>
        <taxon>Eukaryota</taxon>
        <taxon>Metazoa</taxon>
        <taxon>Ecdysozoa</taxon>
        <taxon>Arthropoda</taxon>
        <taxon>Hexapoda</taxon>
        <taxon>Insecta</taxon>
        <taxon>Pterygota</taxon>
        <taxon>Neoptera</taxon>
        <taxon>Endopterygota</taxon>
        <taxon>Hymenoptera</taxon>
        <taxon>Apocrita</taxon>
        <taxon>Proctotrupomorpha</taxon>
        <taxon>Chalcidoidea</taxon>
        <taxon>Pteromalidae</taxon>
        <taxon>Pteromalinae</taxon>
        <taxon>Nasonia</taxon>
    </lineage>
</organism>
<sequence length="278" mass="31163">MRIVGGGLEIPRSFCGVMDFPAPVQNSSFTKIRKQLLNVTCDVAHKFMSDAVEEEIKLTQNSSKETVEVDDSNQEAIHRLSIENLEQEDMSENESELTNTPDEVVASTRNIGVQGDGTWQRRGHRSYNGVFTSIGQESGKILDIDVLSSYCLQCNLYEKIHGSEGTPEWQEWFSAHLPSCTKNHIGSSGSMESSAIVDIFRRSVEKYDVKYVSYLGDGDFSTFSKILEAKPYGNHVVVTKKECCGHVQKRFGKQLRTLKEKIKSKILSDRKKIGGKGR</sequence>
<dbReference type="OrthoDB" id="10060618at2759"/>
<evidence type="ECO:0000313" key="2">
    <source>
        <dbReference type="EnsemblMetazoa" id="XP_031777007"/>
    </source>
</evidence>
<name>A0A7M7PUB4_NASVI</name>
<evidence type="ECO:0000259" key="1">
    <source>
        <dbReference type="Pfam" id="PF20700"/>
    </source>
</evidence>